<evidence type="ECO:0000313" key="3">
    <source>
        <dbReference type="EMBL" id="CZF83862.1"/>
    </source>
</evidence>
<evidence type="ECO:0000256" key="1">
    <source>
        <dbReference type="SAM" id="MobiDB-lite"/>
    </source>
</evidence>
<dbReference type="OrthoDB" id="9813502at2"/>
<dbReference type="Pfam" id="PF04233">
    <property type="entry name" value="Phage_Mu_F"/>
    <property type="match status" value="1"/>
</dbReference>
<name>A0A128FAQ6_9GAMM</name>
<gene>
    <name evidence="3" type="ORF">GMA8713_02833</name>
</gene>
<organism evidence="3 4">
    <name type="scientific">Grimontia marina</name>
    <dbReference type="NCBI Taxonomy" id="646534"/>
    <lineage>
        <taxon>Bacteria</taxon>
        <taxon>Pseudomonadati</taxon>
        <taxon>Pseudomonadota</taxon>
        <taxon>Gammaproteobacteria</taxon>
        <taxon>Vibrionales</taxon>
        <taxon>Vibrionaceae</taxon>
        <taxon>Grimontia</taxon>
    </lineage>
</organism>
<proteinExistence type="predicted"/>
<evidence type="ECO:0000259" key="2">
    <source>
        <dbReference type="Pfam" id="PF04233"/>
    </source>
</evidence>
<dbReference type="AlphaFoldDB" id="A0A128FAQ6"/>
<reference evidence="4" key="1">
    <citation type="submission" date="2016-02" db="EMBL/GenBank/DDBJ databases">
        <authorList>
            <person name="Rodrigo-Torres Lidia"/>
            <person name="Arahal R.David."/>
        </authorList>
    </citation>
    <scope>NUCLEOTIDE SEQUENCE [LARGE SCALE GENOMIC DNA]</scope>
    <source>
        <strain evidence="4">CECT 8713</strain>
    </source>
</reference>
<dbReference type="InterPro" id="IPR006528">
    <property type="entry name" value="Phage_head_morphogenesis_dom"/>
</dbReference>
<dbReference type="EMBL" id="FIZY01000026">
    <property type="protein sequence ID" value="CZF83862.1"/>
    <property type="molecule type" value="Genomic_DNA"/>
</dbReference>
<dbReference type="RefSeq" id="WP_062710944.1">
    <property type="nucleotide sequence ID" value="NZ_CAWRCI010000026.1"/>
</dbReference>
<feature type="compositionally biased region" description="Basic and acidic residues" evidence="1">
    <location>
        <begin position="237"/>
        <end position="251"/>
    </location>
</feature>
<accession>A0A128FAQ6</accession>
<evidence type="ECO:0000313" key="4">
    <source>
        <dbReference type="Proteomes" id="UP000073601"/>
    </source>
</evidence>
<dbReference type="Proteomes" id="UP000073601">
    <property type="component" value="Unassembled WGS sequence"/>
</dbReference>
<feature type="region of interest" description="Disordered" evidence="1">
    <location>
        <begin position="216"/>
        <end position="251"/>
    </location>
</feature>
<keyword evidence="4" id="KW-1185">Reference proteome</keyword>
<protein>
    <submittedName>
        <fullName evidence="3">Phage Mu protein F like protein</fullName>
    </submittedName>
</protein>
<feature type="domain" description="Phage head morphogenesis" evidence="2">
    <location>
        <begin position="50"/>
        <end position="180"/>
    </location>
</feature>
<sequence length="251" mass="28889">MDNDIIPAEALAYLKAKGLKVGFHHADVWKDEHNAAFTVAKMMQLDMLDDVKVALATALEEGQTFKQFAESLKPYLIQKGWWGEQLARDPLDGDIKAVKLGSDARLKTIYRTNMRTARAAGQWERIERTKATHPFLLYELGPSREHRKDHQAWAGIILPSDHPWWQTHMPPNGWGCKCRVRQLSQREANRLIASGQYSTHAPALEERDWLNKRTGEVERVPKGIDPGWNYNPGSRQNELDRQFQKKQQEAR</sequence>